<dbReference type="GO" id="GO:0003676">
    <property type="term" value="F:nucleic acid binding"/>
    <property type="evidence" value="ECO:0007669"/>
    <property type="project" value="InterPro"/>
</dbReference>
<organism evidence="3 4">
    <name type="scientific">Clytia hemisphaerica</name>
    <dbReference type="NCBI Taxonomy" id="252671"/>
    <lineage>
        <taxon>Eukaryota</taxon>
        <taxon>Metazoa</taxon>
        <taxon>Cnidaria</taxon>
        <taxon>Hydrozoa</taxon>
        <taxon>Hydroidolina</taxon>
        <taxon>Leptothecata</taxon>
        <taxon>Obeliida</taxon>
        <taxon>Clytiidae</taxon>
        <taxon>Clytia</taxon>
    </lineage>
</organism>
<dbReference type="SUPFAM" id="SSF53098">
    <property type="entry name" value="Ribonuclease H-like"/>
    <property type="match status" value="1"/>
</dbReference>
<sequence length="496" mass="57329">RKHLNNNKVTRGLKLIKLEMSEETIVNITQFGHRVLDDINQTIDTGIFDNEWVMFKLETLKRLLSVAVSIYDICEEPINRITSIIDLLQTFPDQEENEPSGISDMHQSHSSTPGRPKIYIDRDKLEYLLNLNFTATDIAKFFGASRSTVCRRLSEGGYSITKTYSAMSDDELDVCVRNILDEFPRTGYRRMKGFLQSDGHRVQEKRVRASMHRVGLEGVLSRSTELKTVRRRKYNVKGTNALWHIDGNHKLIKWGLVIHGGIDGFSRRIIYLHCSSNNKAETVVTLFSDAVVTYGLPSRVRGDMGSENVDVERYMNRRRGLHRGSFIAGRSVHNQRIERLWRDVYYGCTGFFYDLFEYLMENGVLNVENSVHIWVLHYVFVPRINNLLKKFMSGWENHSLSSEKQRTPLQLWLIGMNADIMEEPDQLEYYGIDWEGPATSKRSEINLMAPECPLPEHLITELESLVDPLSKSDDYGVDLYIRTLQFVYANSTQRII</sequence>
<protein>
    <recommendedName>
        <fullName evidence="2">Integrase catalytic domain-containing protein</fullName>
    </recommendedName>
</protein>
<evidence type="ECO:0000313" key="3">
    <source>
        <dbReference type="EnsemblMetazoa" id="CLYHEMP005891.1"/>
    </source>
</evidence>
<dbReference type="Pfam" id="PF24764">
    <property type="entry name" value="rva_4"/>
    <property type="match status" value="1"/>
</dbReference>
<accession>A0A7M5V9J7</accession>
<name>A0A7M5V9J7_9CNID</name>
<evidence type="ECO:0000256" key="1">
    <source>
        <dbReference type="SAM" id="MobiDB-lite"/>
    </source>
</evidence>
<evidence type="ECO:0000313" key="4">
    <source>
        <dbReference type="Proteomes" id="UP000594262"/>
    </source>
</evidence>
<dbReference type="InterPro" id="IPR012337">
    <property type="entry name" value="RNaseH-like_sf"/>
</dbReference>
<dbReference type="AlphaFoldDB" id="A0A7M5V9J7"/>
<dbReference type="EnsemblMetazoa" id="CLYHEMT005891.1">
    <property type="protein sequence ID" value="CLYHEMP005891.1"/>
    <property type="gene ID" value="CLYHEMG005891"/>
</dbReference>
<dbReference type="PANTHER" id="PTHR46791">
    <property type="entry name" value="EXPRESSED PROTEIN"/>
    <property type="match status" value="1"/>
</dbReference>
<keyword evidence="4" id="KW-1185">Reference proteome</keyword>
<dbReference type="Gene3D" id="3.30.420.10">
    <property type="entry name" value="Ribonuclease H-like superfamily/Ribonuclease H"/>
    <property type="match status" value="1"/>
</dbReference>
<dbReference type="InterPro" id="IPR001584">
    <property type="entry name" value="Integrase_cat-core"/>
</dbReference>
<evidence type="ECO:0000259" key="2">
    <source>
        <dbReference type="PROSITE" id="PS50994"/>
    </source>
</evidence>
<feature type="region of interest" description="Disordered" evidence="1">
    <location>
        <begin position="95"/>
        <end position="115"/>
    </location>
</feature>
<proteinExistence type="predicted"/>
<dbReference type="InterPro" id="IPR036397">
    <property type="entry name" value="RNaseH_sf"/>
</dbReference>
<dbReference type="GO" id="GO:0015074">
    <property type="term" value="P:DNA integration"/>
    <property type="evidence" value="ECO:0007669"/>
    <property type="project" value="InterPro"/>
</dbReference>
<dbReference type="InterPro" id="IPR058913">
    <property type="entry name" value="Integrase_dom_put"/>
</dbReference>
<dbReference type="Proteomes" id="UP000594262">
    <property type="component" value="Unplaced"/>
</dbReference>
<dbReference type="PROSITE" id="PS50994">
    <property type="entry name" value="INTEGRASE"/>
    <property type="match status" value="1"/>
</dbReference>
<dbReference type="OrthoDB" id="5956617at2759"/>
<dbReference type="PANTHER" id="PTHR46791:SF5">
    <property type="entry name" value="CLR5 DOMAIN-CONTAINING PROTEIN-RELATED"/>
    <property type="match status" value="1"/>
</dbReference>
<reference evidence="3" key="1">
    <citation type="submission" date="2021-01" db="UniProtKB">
        <authorList>
            <consortium name="EnsemblMetazoa"/>
        </authorList>
    </citation>
    <scope>IDENTIFICATION</scope>
</reference>
<feature type="domain" description="Integrase catalytic" evidence="2">
    <location>
        <begin position="234"/>
        <end position="416"/>
    </location>
</feature>